<name>A0A1F7V769_9BACT</name>
<evidence type="ECO:0000313" key="2">
    <source>
        <dbReference type="Proteomes" id="UP000176593"/>
    </source>
</evidence>
<organism evidence="1 2">
    <name type="scientific">Candidatus Uhrbacteria bacterium RIFCSPLOWO2_02_FULL_48_18</name>
    <dbReference type="NCBI Taxonomy" id="1802408"/>
    <lineage>
        <taxon>Bacteria</taxon>
        <taxon>Candidatus Uhriibacteriota</taxon>
    </lineage>
</organism>
<dbReference type="EMBL" id="MGEQ01000010">
    <property type="protein sequence ID" value="OGL86340.1"/>
    <property type="molecule type" value="Genomic_DNA"/>
</dbReference>
<reference evidence="1 2" key="1">
    <citation type="journal article" date="2016" name="Nat. Commun.">
        <title>Thousands of microbial genomes shed light on interconnected biogeochemical processes in an aquifer system.</title>
        <authorList>
            <person name="Anantharaman K."/>
            <person name="Brown C.T."/>
            <person name="Hug L.A."/>
            <person name="Sharon I."/>
            <person name="Castelle C.J."/>
            <person name="Probst A.J."/>
            <person name="Thomas B.C."/>
            <person name="Singh A."/>
            <person name="Wilkins M.J."/>
            <person name="Karaoz U."/>
            <person name="Brodie E.L."/>
            <person name="Williams K.H."/>
            <person name="Hubbard S.S."/>
            <person name="Banfield J.F."/>
        </authorList>
    </citation>
    <scope>NUCLEOTIDE SEQUENCE [LARGE SCALE GENOMIC DNA]</scope>
</reference>
<accession>A0A1F7V769</accession>
<gene>
    <name evidence="1" type="ORF">A3I41_02150</name>
</gene>
<protein>
    <submittedName>
        <fullName evidence="1">Uncharacterized protein</fullName>
    </submittedName>
</protein>
<proteinExistence type="predicted"/>
<dbReference type="Proteomes" id="UP000176593">
    <property type="component" value="Unassembled WGS sequence"/>
</dbReference>
<sequence length="344" mass="39266">MSEFLGADVRGAQSREIKTIDTSKEQDQKLVAETEALVPVVNERAKTLIRSEYWAVDAVQRFVEENGFTPDVEMWSGEERKIYFSMLGKFFAAAQHLKWQFSVKQMREMVFELRVDEKHLSEHAQEAAKKLVELFAMSVAQEMDSNGSGRANTTWPTILERKLEDLSKEGREIEREALLNPYAIKSGMKFWLYDWNTQTVSERVIDHVELGTKDGLVVMGDEIVELNRLNGDFANGLAVFSSGENARFKLVQQKQKYARIRPGNEVVVITKDPFRVAEPTKTPIKIVKTSLQEGEEKYGAAFWHFPTQLKEASSAWLVDVQTHDGNAHKVDVRELELEPEPLSQ</sequence>
<comment type="caution">
    <text evidence="1">The sequence shown here is derived from an EMBL/GenBank/DDBJ whole genome shotgun (WGS) entry which is preliminary data.</text>
</comment>
<evidence type="ECO:0000313" key="1">
    <source>
        <dbReference type="EMBL" id="OGL86340.1"/>
    </source>
</evidence>
<dbReference type="AlphaFoldDB" id="A0A1F7V769"/>